<keyword evidence="2" id="KW-1185">Reference proteome</keyword>
<dbReference type="EMBL" id="CAJVQC010104699">
    <property type="protein sequence ID" value="CAG8832786.1"/>
    <property type="molecule type" value="Genomic_DNA"/>
</dbReference>
<feature type="non-terminal residue" evidence="1">
    <location>
        <position position="142"/>
    </location>
</feature>
<evidence type="ECO:0000313" key="1">
    <source>
        <dbReference type="EMBL" id="CAG8832786.1"/>
    </source>
</evidence>
<organism evidence="1 2">
    <name type="scientific">Racocetra persica</name>
    <dbReference type="NCBI Taxonomy" id="160502"/>
    <lineage>
        <taxon>Eukaryota</taxon>
        <taxon>Fungi</taxon>
        <taxon>Fungi incertae sedis</taxon>
        <taxon>Mucoromycota</taxon>
        <taxon>Glomeromycotina</taxon>
        <taxon>Glomeromycetes</taxon>
        <taxon>Diversisporales</taxon>
        <taxon>Gigasporaceae</taxon>
        <taxon>Racocetra</taxon>
    </lineage>
</organism>
<proteinExistence type="predicted"/>
<feature type="non-terminal residue" evidence="1">
    <location>
        <position position="1"/>
    </location>
</feature>
<evidence type="ECO:0000313" key="2">
    <source>
        <dbReference type="Proteomes" id="UP000789920"/>
    </source>
</evidence>
<protein>
    <submittedName>
        <fullName evidence="1">1038_t:CDS:1</fullName>
    </submittedName>
</protein>
<accession>A0ACA9SB75</accession>
<reference evidence="1" key="1">
    <citation type="submission" date="2021-06" db="EMBL/GenBank/DDBJ databases">
        <authorList>
            <person name="Kallberg Y."/>
            <person name="Tangrot J."/>
            <person name="Rosling A."/>
        </authorList>
    </citation>
    <scope>NUCLEOTIDE SEQUENCE</scope>
    <source>
        <strain evidence="1">MA461A</strain>
    </source>
</reference>
<sequence>RLQTQPIPNPGQQPLYSNMLDCGTTTPLVGVGACVSIQFTVLEHMKRYFNDRNVNKDFMLTNSQLFLSGAAAGIANSVISGPIENIRTRLQVQITPTQANSVKKPMLYSGPIDCIKKIYSAHGMRGIYKGQSMTMAREFHGY</sequence>
<comment type="caution">
    <text evidence="1">The sequence shown here is derived from an EMBL/GenBank/DDBJ whole genome shotgun (WGS) entry which is preliminary data.</text>
</comment>
<gene>
    <name evidence="1" type="ORF">RPERSI_LOCUS28590</name>
</gene>
<dbReference type="Proteomes" id="UP000789920">
    <property type="component" value="Unassembled WGS sequence"/>
</dbReference>
<name>A0ACA9SB75_9GLOM</name>